<dbReference type="Proteomes" id="UP000249725">
    <property type="component" value="Unassembled WGS sequence"/>
</dbReference>
<accession>A0A328A9M3</accession>
<keyword evidence="2" id="KW-1185">Reference proteome</keyword>
<gene>
    <name evidence="1" type="ORF">DJ018_15360</name>
</gene>
<proteinExistence type="predicted"/>
<dbReference type="EMBL" id="QFYR01000004">
    <property type="protein sequence ID" value="RAK51320.1"/>
    <property type="molecule type" value="Genomic_DNA"/>
</dbReference>
<protein>
    <submittedName>
        <fullName evidence="1">Uncharacterized protein</fullName>
    </submittedName>
</protein>
<sequence>MTSLVEWAERVAPLRHNPEDAKRVARYMLLWWTTPQVTRCYQTGRFVAYSSSMNDIGGAHEQAVGETEGDAICSLMIKLVALGAELRAHAPTTDDAGQ</sequence>
<organism evidence="1 2">
    <name type="scientific">Phenylobacterium deserti</name>
    <dbReference type="NCBI Taxonomy" id="1914756"/>
    <lineage>
        <taxon>Bacteria</taxon>
        <taxon>Pseudomonadati</taxon>
        <taxon>Pseudomonadota</taxon>
        <taxon>Alphaproteobacteria</taxon>
        <taxon>Caulobacterales</taxon>
        <taxon>Caulobacteraceae</taxon>
        <taxon>Phenylobacterium</taxon>
    </lineage>
</organism>
<reference evidence="2" key="1">
    <citation type="submission" date="2018-05" db="EMBL/GenBank/DDBJ databases">
        <authorList>
            <person name="Li X."/>
        </authorList>
    </citation>
    <scope>NUCLEOTIDE SEQUENCE [LARGE SCALE GENOMIC DNA]</scope>
    <source>
        <strain evidence="2">YIM 73061</strain>
    </source>
</reference>
<name>A0A328A9M3_9CAUL</name>
<dbReference type="AlphaFoldDB" id="A0A328A9M3"/>
<dbReference type="RefSeq" id="WP_111515855.1">
    <property type="nucleotide sequence ID" value="NZ_QFYR01000004.1"/>
</dbReference>
<evidence type="ECO:0000313" key="2">
    <source>
        <dbReference type="Proteomes" id="UP000249725"/>
    </source>
</evidence>
<evidence type="ECO:0000313" key="1">
    <source>
        <dbReference type="EMBL" id="RAK51320.1"/>
    </source>
</evidence>
<comment type="caution">
    <text evidence="1">The sequence shown here is derived from an EMBL/GenBank/DDBJ whole genome shotgun (WGS) entry which is preliminary data.</text>
</comment>